<dbReference type="RefSeq" id="XP_030080155.1">
    <property type="nucleotide sequence ID" value="XM_030224295.1"/>
</dbReference>
<keyword evidence="8" id="KW-0443">Lipid metabolism</keyword>
<dbReference type="InterPro" id="IPR011992">
    <property type="entry name" value="EF-hand-dom_pair"/>
</dbReference>
<dbReference type="Pfam" id="PF13833">
    <property type="entry name" value="EF-hand_8"/>
    <property type="match status" value="1"/>
</dbReference>
<comment type="similarity">
    <text evidence="3">Belongs to the 1-acyl-sn-glycerol-3-phosphate acyltransferase family.</text>
</comment>
<dbReference type="InterPro" id="IPR002048">
    <property type="entry name" value="EF_hand_dom"/>
</dbReference>
<dbReference type="GeneID" id="111592358"/>
<dbReference type="CTD" id="31899"/>
<evidence type="ECO:0000256" key="10">
    <source>
        <dbReference type="ARBA" id="ARBA00023209"/>
    </source>
</evidence>
<evidence type="ECO:0000259" key="16">
    <source>
        <dbReference type="SMART" id="SM00563"/>
    </source>
</evidence>
<evidence type="ECO:0000256" key="14">
    <source>
        <dbReference type="SAM" id="MobiDB-lite"/>
    </source>
</evidence>
<keyword evidence="4" id="KW-0444">Lipid biosynthesis</keyword>
<dbReference type="SUPFAM" id="SSF47473">
    <property type="entry name" value="EF-hand"/>
    <property type="match status" value="1"/>
</dbReference>
<evidence type="ECO:0000256" key="13">
    <source>
        <dbReference type="ARBA" id="ARBA00025707"/>
    </source>
</evidence>
<dbReference type="Pfam" id="PF01553">
    <property type="entry name" value="Acyltransferase"/>
    <property type="match status" value="1"/>
</dbReference>
<feature type="compositionally biased region" description="Polar residues" evidence="14">
    <location>
        <begin position="48"/>
        <end position="60"/>
    </location>
</feature>
<organism evidence="17 18">
    <name type="scientific">Drosophila hydei</name>
    <name type="common">Fruit fly</name>
    <dbReference type="NCBI Taxonomy" id="7224"/>
    <lineage>
        <taxon>Eukaryota</taxon>
        <taxon>Metazoa</taxon>
        <taxon>Ecdysozoa</taxon>
        <taxon>Arthropoda</taxon>
        <taxon>Hexapoda</taxon>
        <taxon>Insecta</taxon>
        <taxon>Pterygota</taxon>
        <taxon>Neoptera</taxon>
        <taxon>Endopterygota</taxon>
        <taxon>Diptera</taxon>
        <taxon>Brachycera</taxon>
        <taxon>Muscomorpha</taxon>
        <taxon>Ephydroidea</taxon>
        <taxon>Drosophilidae</taxon>
        <taxon>Drosophila</taxon>
    </lineage>
</organism>
<dbReference type="Proteomes" id="UP000504633">
    <property type="component" value="Unplaced"/>
</dbReference>
<evidence type="ECO:0000256" key="2">
    <source>
        <dbReference type="ARBA" id="ARBA00005074"/>
    </source>
</evidence>
<evidence type="ECO:0000313" key="18">
    <source>
        <dbReference type="RefSeq" id="XP_030080155.1"/>
    </source>
</evidence>
<dbReference type="AlphaFoldDB" id="A0A6J2SVG9"/>
<dbReference type="KEGG" id="dhe:111592358"/>
<keyword evidence="9 15" id="KW-0472">Membrane</keyword>
<dbReference type="OrthoDB" id="272512at2759"/>
<keyword evidence="11" id="KW-1208">Phospholipid metabolism</keyword>
<keyword evidence="17" id="KW-1185">Reference proteome</keyword>
<feature type="region of interest" description="Disordered" evidence="14">
    <location>
        <begin position="1"/>
        <end position="66"/>
    </location>
</feature>
<dbReference type="GO" id="GO:0042171">
    <property type="term" value="F:lysophosphatidic acid acyltransferase activity"/>
    <property type="evidence" value="ECO:0007669"/>
    <property type="project" value="TreeGrafter"/>
</dbReference>
<feature type="domain" description="Phospholipid/glycerol acyltransferase" evidence="16">
    <location>
        <begin position="180"/>
        <end position="291"/>
    </location>
</feature>
<evidence type="ECO:0000256" key="6">
    <source>
        <dbReference type="ARBA" id="ARBA00022692"/>
    </source>
</evidence>
<feature type="transmembrane region" description="Helical" evidence="15">
    <location>
        <begin position="96"/>
        <end position="125"/>
    </location>
</feature>
<comment type="pathway">
    <text evidence="2">Lipid metabolism; phospholipid metabolism.</text>
</comment>
<accession>A0A6J2SVG9</accession>
<dbReference type="GO" id="GO:0016020">
    <property type="term" value="C:membrane"/>
    <property type="evidence" value="ECO:0007669"/>
    <property type="project" value="UniProtKB-SubCell"/>
</dbReference>
<keyword evidence="12 18" id="KW-0012">Acyltransferase</keyword>
<keyword evidence="10" id="KW-0594">Phospholipid biosynthesis</keyword>
<sequence>MTTSSIKRRRSPHDAPASNDGEGLENDNDNNSSSRSRTSSSNSNNSRALPTNRVSINSNMSKRDSEEDSWASKGYSYINPFVHRIQIDNHIEVAKIYVLTVLLLPIRVVGCVLSLLSAWMFAYIGLYGMSMEDLQAKPLTGWRRYLQYLTARAMRMVYTSGSFHYIKMKGTPATPKEAPILVVAPHSSYVDSILVVSGHPPSIVAKRETADIPLLGRIINYAQPIYVQREDPNSRQNTIRNIVDRARSTDNWPQVVIFAEGTCTNRTALIKFKSGAFYPGVPVQPVLLRYPNKFDTFTWTWDGPGVLRLLWLTMTQFYNRCEIEYLPVYTPSPAEMADPNLYANNVRQVMANALEVPTSDYSFEDVIVMSRAREMKIPFPGDIVEIEHTLDFLDLLDSKRDMELCDKYLTLANAEKLDIITFAELLQVDLKNPNLHKLFALLDHRNKGTVSLKSFLVCSLFCKLKNSEIITFLRALIKLYSESSEQISRENFMRLMRHGGSKMNEKKTQALFYALDTANLGYVSFDKFAQYTEKQPSYKFLYHKSEHIRRTKSKATPTTN</sequence>
<dbReference type="GO" id="GO:0005783">
    <property type="term" value="C:endoplasmic reticulum"/>
    <property type="evidence" value="ECO:0007669"/>
    <property type="project" value="TreeGrafter"/>
</dbReference>
<evidence type="ECO:0000256" key="8">
    <source>
        <dbReference type="ARBA" id="ARBA00023098"/>
    </source>
</evidence>
<dbReference type="CDD" id="cd07991">
    <property type="entry name" value="LPLAT_LPCAT1-like"/>
    <property type="match status" value="1"/>
</dbReference>
<evidence type="ECO:0000256" key="12">
    <source>
        <dbReference type="ARBA" id="ARBA00023315"/>
    </source>
</evidence>
<evidence type="ECO:0000256" key="4">
    <source>
        <dbReference type="ARBA" id="ARBA00022516"/>
    </source>
</evidence>
<dbReference type="OMA" id="FLYHKSE"/>
<feature type="compositionally biased region" description="Low complexity" evidence="14">
    <location>
        <begin position="29"/>
        <end position="47"/>
    </location>
</feature>
<proteinExistence type="inferred from homology"/>
<reference evidence="18" key="1">
    <citation type="submission" date="2025-08" db="UniProtKB">
        <authorList>
            <consortium name="RefSeq"/>
        </authorList>
    </citation>
    <scope>IDENTIFICATION</scope>
    <source>
        <strain evidence="18">15085-1641.00</strain>
        <tissue evidence="18">Whole body</tissue>
    </source>
</reference>
<dbReference type="UniPathway" id="UPA00085"/>
<evidence type="ECO:0000256" key="7">
    <source>
        <dbReference type="ARBA" id="ARBA00022989"/>
    </source>
</evidence>
<dbReference type="InterPro" id="IPR045252">
    <property type="entry name" value="LPCAT1-like"/>
</dbReference>
<gene>
    <name evidence="18" type="primary">LOC111592358</name>
</gene>
<evidence type="ECO:0000313" key="17">
    <source>
        <dbReference type="Proteomes" id="UP000504633"/>
    </source>
</evidence>
<keyword evidence="7 15" id="KW-1133">Transmembrane helix</keyword>
<evidence type="ECO:0000256" key="1">
    <source>
        <dbReference type="ARBA" id="ARBA00004370"/>
    </source>
</evidence>
<comment type="pathway">
    <text evidence="13">Phospholipid metabolism.</text>
</comment>
<evidence type="ECO:0000256" key="3">
    <source>
        <dbReference type="ARBA" id="ARBA00008655"/>
    </source>
</evidence>
<name>A0A6J2SVG9_DROHY</name>
<keyword evidence="6 15" id="KW-0812">Transmembrane</keyword>
<dbReference type="InterPro" id="IPR002123">
    <property type="entry name" value="Plipid/glycerol_acylTrfase"/>
</dbReference>
<dbReference type="GO" id="GO:0008654">
    <property type="term" value="P:phospholipid biosynthetic process"/>
    <property type="evidence" value="ECO:0007669"/>
    <property type="project" value="UniProtKB-KW"/>
</dbReference>
<dbReference type="GO" id="GO:0008374">
    <property type="term" value="F:O-acyltransferase activity"/>
    <property type="evidence" value="ECO:0007669"/>
    <property type="project" value="InterPro"/>
</dbReference>
<dbReference type="SUPFAM" id="SSF69593">
    <property type="entry name" value="Glycerol-3-phosphate (1)-acyltransferase"/>
    <property type="match status" value="1"/>
</dbReference>
<dbReference type="Gene3D" id="1.10.238.10">
    <property type="entry name" value="EF-hand"/>
    <property type="match status" value="1"/>
</dbReference>
<dbReference type="PANTHER" id="PTHR23063:SF52">
    <property type="entry name" value="LYSOPHOSPHATIDYLCHOLINE ACYLTRANSFERASE"/>
    <property type="match status" value="1"/>
</dbReference>
<dbReference type="SMART" id="SM00563">
    <property type="entry name" value="PlsC"/>
    <property type="match status" value="1"/>
</dbReference>
<evidence type="ECO:0000256" key="9">
    <source>
        <dbReference type="ARBA" id="ARBA00023136"/>
    </source>
</evidence>
<keyword evidence="5" id="KW-0808">Transferase</keyword>
<dbReference type="PANTHER" id="PTHR23063">
    <property type="entry name" value="PHOSPHOLIPID ACYLTRANSFERASE"/>
    <property type="match status" value="1"/>
</dbReference>
<evidence type="ECO:0000256" key="11">
    <source>
        <dbReference type="ARBA" id="ARBA00023264"/>
    </source>
</evidence>
<comment type="subcellular location">
    <subcellularLocation>
        <location evidence="1">Membrane</location>
    </subcellularLocation>
</comment>
<protein>
    <submittedName>
        <fullName evidence="18">Lysophosphatidylcholine acyltransferase</fullName>
    </submittedName>
</protein>
<evidence type="ECO:0000256" key="15">
    <source>
        <dbReference type="SAM" id="Phobius"/>
    </source>
</evidence>
<evidence type="ECO:0000256" key="5">
    <source>
        <dbReference type="ARBA" id="ARBA00022679"/>
    </source>
</evidence>
<feature type="compositionally biased region" description="Basic residues" evidence="14">
    <location>
        <begin position="1"/>
        <end position="11"/>
    </location>
</feature>
<dbReference type="GO" id="GO:0005509">
    <property type="term" value="F:calcium ion binding"/>
    <property type="evidence" value="ECO:0007669"/>
    <property type="project" value="InterPro"/>
</dbReference>